<evidence type="ECO:0000313" key="5">
    <source>
        <dbReference type="EMBL" id="QFY42697.1"/>
    </source>
</evidence>
<dbReference type="InParanoid" id="A0A5Q0BKQ4"/>
<dbReference type="InterPro" id="IPR006439">
    <property type="entry name" value="HAD-SF_hydro_IA"/>
</dbReference>
<dbReference type="SUPFAM" id="SSF56784">
    <property type="entry name" value="HAD-like"/>
    <property type="match status" value="1"/>
</dbReference>
<evidence type="ECO:0000256" key="3">
    <source>
        <dbReference type="ARBA" id="ARBA00022801"/>
    </source>
</evidence>
<dbReference type="GO" id="GO:0044281">
    <property type="term" value="P:small molecule metabolic process"/>
    <property type="evidence" value="ECO:0007669"/>
    <property type="project" value="UniProtKB-ARBA"/>
</dbReference>
<dbReference type="PANTHER" id="PTHR46470:SF2">
    <property type="entry name" value="GLYCERALDEHYDE 3-PHOSPHATE PHOSPHATASE"/>
    <property type="match status" value="1"/>
</dbReference>
<organism evidence="5 6">
    <name type="scientific">Candidatus Methylospira mobilis</name>
    <dbReference type="NCBI Taxonomy" id="1808979"/>
    <lineage>
        <taxon>Bacteria</taxon>
        <taxon>Pseudomonadati</taxon>
        <taxon>Pseudomonadota</taxon>
        <taxon>Gammaproteobacteria</taxon>
        <taxon>Methylococcales</taxon>
        <taxon>Methylococcaceae</taxon>
        <taxon>Candidatus Methylospira</taxon>
    </lineage>
</organism>
<keyword evidence="4" id="KW-0460">Magnesium</keyword>
<dbReference type="PRINTS" id="PR00413">
    <property type="entry name" value="HADHALOGNASE"/>
</dbReference>
<name>A0A5Q0BKQ4_9GAMM</name>
<dbReference type="Gene3D" id="1.10.150.520">
    <property type="match status" value="1"/>
</dbReference>
<dbReference type="SFLD" id="SFLDS00003">
    <property type="entry name" value="Haloacid_Dehalogenase"/>
    <property type="match status" value="1"/>
</dbReference>
<evidence type="ECO:0000256" key="4">
    <source>
        <dbReference type="ARBA" id="ARBA00022842"/>
    </source>
</evidence>
<dbReference type="NCBIfam" id="TIGR01549">
    <property type="entry name" value="HAD-SF-IA-v1"/>
    <property type="match status" value="1"/>
</dbReference>
<proteinExistence type="predicted"/>
<dbReference type="Pfam" id="PF00702">
    <property type="entry name" value="Hydrolase"/>
    <property type="match status" value="1"/>
</dbReference>
<protein>
    <submittedName>
        <fullName evidence="5">HAD family hydrolase</fullName>
    </submittedName>
</protein>
<dbReference type="Gene3D" id="3.40.50.1000">
    <property type="entry name" value="HAD superfamily/HAD-like"/>
    <property type="match status" value="1"/>
</dbReference>
<dbReference type="GO" id="GO:0046872">
    <property type="term" value="F:metal ion binding"/>
    <property type="evidence" value="ECO:0007669"/>
    <property type="project" value="UniProtKB-KW"/>
</dbReference>
<dbReference type="RefSeq" id="WP_153248693.1">
    <property type="nucleotide sequence ID" value="NZ_CP044205.1"/>
</dbReference>
<keyword evidence="2" id="KW-0479">Metal-binding</keyword>
<evidence type="ECO:0000256" key="1">
    <source>
        <dbReference type="ARBA" id="ARBA00001946"/>
    </source>
</evidence>
<dbReference type="NCBIfam" id="TIGR01509">
    <property type="entry name" value="HAD-SF-IA-v3"/>
    <property type="match status" value="1"/>
</dbReference>
<evidence type="ECO:0000313" key="6">
    <source>
        <dbReference type="Proteomes" id="UP000325755"/>
    </source>
</evidence>
<dbReference type="GO" id="GO:0016791">
    <property type="term" value="F:phosphatase activity"/>
    <property type="evidence" value="ECO:0007669"/>
    <property type="project" value="TreeGrafter"/>
</dbReference>
<keyword evidence="6" id="KW-1185">Reference proteome</keyword>
<dbReference type="InterPro" id="IPR023214">
    <property type="entry name" value="HAD_sf"/>
</dbReference>
<dbReference type="PANTHER" id="PTHR46470">
    <property type="entry name" value="N-ACYLNEURAMINATE-9-PHOSPHATASE"/>
    <property type="match status" value="1"/>
</dbReference>
<gene>
    <name evidence="5" type="ORF">F6R98_08715</name>
</gene>
<dbReference type="InterPro" id="IPR036412">
    <property type="entry name" value="HAD-like_sf"/>
</dbReference>
<dbReference type="KEGG" id="mmob:F6R98_08715"/>
<reference evidence="5 6" key="1">
    <citation type="submission" date="2019-09" db="EMBL/GenBank/DDBJ databases">
        <title>Ecophysiology of the spiral-shaped methanotroph Methylospira mobilis as revealed by the complete genome sequence.</title>
        <authorList>
            <person name="Oshkin I.Y."/>
            <person name="Dedysh S.N."/>
            <person name="Miroshnikov K."/>
            <person name="Danilova O.V."/>
            <person name="Hakobyan A."/>
            <person name="Liesack W."/>
        </authorList>
    </citation>
    <scope>NUCLEOTIDE SEQUENCE [LARGE SCALE GENOMIC DNA]</scope>
    <source>
        <strain evidence="5 6">Shm1</strain>
    </source>
</reference>
<sequence>MSHSLQIKAALFDLDGTLHDRASSLAHFATEQHNRLKLAPFVCSNIWVNRFIKLDADGQVWKDKVYQVITSEINIPLSWQALLADYEKNFPLFARLYPGAVEMLSTLRERGFTLGMITNGRSAFQQSVIKTLGIAALFEVFLISEAEGVRKPEAEIFLRALKRLGVTQKEAIFVGDSPSADIAGAGNAGIYAVWKRNRPTLPAPDNCDHAIACLSELCALPQLDGKN</sequence>
<keyword evidence="3 5" id="KW-0378">Hydrolase</keyword>
<dbReference type="Proteomes" id="UP000325755">
    <property type="component" value="Chromosome"/>
</dbReference>
<dbReference type="InterPro" id="IPR051400">
    <property type="entry name" value="HAD-like_hydrolase"/>
</dbReference>
<dbReference type="AlphaFoldDB" id="A0A5Q0BKQ4"/>
<dbReference type="SFLD" id="SFLDG01129">
    <property type="entry name" value="C1.5:_HAD__Beta-PGM__Phosphata"/>
    <property type="match status" value="1"/>
</dbReference>
<dbReference type="OrthoDB" id="148966at2"/>
<evidence type="ECO:0000256" key="2">
    <source>
        <dbReference type="ARBA" id="ARBA00022723"/>
    </source>
</evidence>
<dbReference type="EMBL" id="CP044205">
    <property type="protein sequence ID" value="QFY42697.1"/>
    <property type="molecule type" value="Genomic_DNA"/>
</dbReference>
<accession>A0A5Q0BKQ4</accession>
<comment type="cofactor">
    <cofactor evidence="1">
        <name>Mg(2+)</name>
        <dbReference type="ChEBI" id="CHEBI:18420"/>
    </cofactor>
</comment>